<proteinExistence type="predicted"/>
<comment type="caution">
    <text evidence="1">The sequence shown here is derived from an EMBL/GenBank/DDBJ whole genome shotgun (WGS) entry which is preliminary data.</text>
</comment>
<evidence type="ECO:0000313" key="2">
    <source>
        <dbReference type="Proteomes" id="UP001066276"/>
    </source>
</evidence>
<keyword evidence="2" id="KW-1185">Reference proteome</keyword>
<protein>
    <submittedName>
        <fullName evidence="1">Uncharacterized protein</fullName>
    </submittedName>
</protein>
<organism evidence="1 2">
    <name type="scientific">Pleurodeles waltl</name>
    <name type="common">Iberian ribbed newt</name>
    <dbReference type="NCBI Taxonomy" id="8319"/>
    <lineage>
        <taxon>Eukaryota</taxon>
        <taxon>Metazoa</taxon>
        <taxon>Chordata</taxon>
        <taxon>Craniata</taxon>
        <taxon>Vertebrata</taxon>
        <taxon>Euteleostomi</taxon>
        <taxon>Amphibia</taxon>
        <taxon>Batrachia</taxon>
        <taxon>Caudata</taxon>
        <taxon>Salamandroidea</taxon>
        <taxon>Salamandridae</taxon>
        <taxon>Pleurodelinae</taxon>
        <taxon>Pleurodeles</taxon>
    </lineage>
</organism>
<evidence type="ECO:0000313" key="1">
    <source>
        <dbReference type="EMBL" id="KAJ1146799.1"/>
    </source>
</evidence>
<gene>
    <name evidence="1" type="ORF">NDU88_013058</name>
</gene>
<name>A0AAV7R3M7_PLEWA</name>
<sequence>MGPIPPLRVSGQLATVFPRRSEENHRTATAVLQQGSQSHLCRCDRAAPSRARSNVGDSRLLSQGACVVNGGCGPSPFLFISDDYPAPGERGTIGLTRQIRELSPNTV</sequence>
<accession>A0AAV7R3M7</accession>
<reference evidence="1" key="1">
    <citation type="journal article" date="2022" name="bioRxiv">
        <title>Sequencing and chromosome-scale assembly of the giantPleurodeles waltlgenome.</title>
        <authorList>
            <person name="Brown T."/>
            <person name="Elewa A."/>
            <person name="Iarovenko S."/>
            <person name="Subramanian E."/>
            <person name="Araus A.J."/>
            <person name="Petzold A."/>
            <person name="Susuki M."/>
            <person name="Suzuki K.-i.T."/>
            <person name="Hayashi T."/>
            <person name="Toyoda A."/>
            <person name="Oliveira C."/>
            <person name="Osipova E."/>
            <person name="Leigh N.D."/>
            <person name="Simon A."/>
            <person name="Yun M.H."/>
        </authorList>
    </citation>
    <scope>NUCLEOTIDE SEQUENCE</scope>
    <source>
        <strain evidence="1">20211129_DDA</strain>
        <tissue evidence="1">Liver</tissue>
    </source>
</reference>
<dbReference type="EMBL" id="JANPWB010000010">
    <property type="protein sequence ID" value="KAJ1146799.1"/>
    <property type="molecule type" value="Genomic_DNA"/>
</dbReference>
<dbReference type="AlphaFoldDB" id="A0AAV7R3M7"/>
<dbReference type="Proteomes" id="UP001066276">
    <property type="component" value="Chromosome 6"/>
</dbReference>